<evidence type="ECO:0008006" key="3">
    <source>
        <dbReference type="Google" id="ProtNLM"/>
    </source>
</evidence>
<dbReference type="AlphaFoldDB" id="A0A1M7LLX4"/>
<evidence type="ECO:0000313" key="2">
    <source>
        <dbReference type="Proteomes" id="UP000184038"/>
    </source>
</evidence>
<name>A0A1M7LLX4_9FIRM</name>
<accession>A0A1M7LLX4</accession>
<dbReference type="Proteomes" id="UP000184038">
    <property type="component" value="Unassembled WGS sequence"/>
</dbReference>
<gene>
    <name evidence="1" type="ORF">SAMN02746066_03301</name>
</gene>
<dbReference type="EMBL" id="FRCP01000017">
    <property type="protein sequence ID" value="SHM79191.1"/>
    <property type="molecule type" value="Genomic_DNA"/>
</dbReference>
<dbReference type="STRING" id="1120996.SAMN02746066_03301"/>
<reference evidence="1 2" key="1">
    <citation type="submission" date="2016-11" db="EMBL/GenBank/DDBJ databases">
        <authorList>
            <person name="Jaros S."/>
            <person name="Januszkiewicz K."/>
            <person name="Wedrychowicz H."/>
        </authorList>
    </citation>
    <scope>NUCLEOTIDE SEQUENCE [LARGE SCALE GENOMIC DNA]</scope>
    <source>
        <strain evidence="1 2">DSM 15930</strain>
    </source>
</reference>
<organism evidence="1 2">
    <name type="scientific">Anaerosporobacter mobilis DSM 15930</name>
    <dbReference type="NCBI Taxonomy" id="1120996"/>
    <lineage>
        <taxon>Bacteria</taxon>
        <taxon>Bacillati</taxon>
        <taxon>Bacillota</taxon>
        <taxon>Clostridia</taxon>
        <taxon>Lachnospirales</taxon>
        <taxon>Lachnospiraceae</taxon>
        <taxon>Anaerosporobacter</taxon>
    </lineage>
</organism>
<dbReference type="RefSeq" id="WP_139241788.1">
    <property type="nucleotide sequence ID" value="NZ_FRCP01000017.1"/>
</dbReference>
<dbReference type="SUPFAM" id="SSF58104">
    <property type="entry name" value="Methyl-accepting chemotaxis protein (MCP) signaling domain"/>
    <property type="match status" value="1"/>
</dbReference>
<sequence length="117" mass="13775">MIILHHTFWDCFFSSNLYSNGNFFYHRRYTTAFPLLCFGSFTEKLYLNALNLITQEKESTVKIQRINDDINQRTTLSVEVMGITNQYVKDQVQLVNQTQSLFNEIMEAIYVLSEQIS</sequence>
<protein>
    <recommendedName>
        <fullName evidence="3">Methyl-accepting chemotaxis protein</fullName>
    </recommendedName>
</protein>
<keyword evidence="2" id="KW-1185">Reference proteome</keyword>
<evidence type="ECO:0000313" key="1">
    <source>
        <dbReference type="EMBL" id="SHM79191.1"/>
    </source>
</evidence>
<proteinExistence type="predicted"/>